<dbReference type="InterPro" id="IPR050721">
    <property type="entry name" value="Trk_Ktr_HKT_K-transport"/>
</dbReference>
<dbReference type="PANTHER" id="PTHR43833">
    <property type="entry name" value="POTASSIUM CHANNEL PROTEIN 2-RELATED-RELATED"/>
    <property type="match status" value="1"/>
</dbReference>
<dbReference type="Proteomes" id="UP000018466">
    <property type="component" value="Unassembled WGS sequence"/>
</dbReference>
<evidence type="ECO:0000259" key="1">
    <source>
        <dbReference type="PROSITE" id="PS51202"/>
    </source>
</evidence>
<sequence>MMKKSIAVLGLGKYGRSLAENLYLMGADVLAVDSDEKVVNDFSGKCTSVVQANMENEEEVVALGLKNMDIVVSCTGTNIAAAIMSVAVAKEQGVPLIVAKASTDRTASILRKIGVDKILDPEGEGGMRSARILLSSSFKDFWEIDDNLYVVELKVREEWIGKTLIELQLRKNHMMNVVALKAEGKKWRFGNPEEPLRQDEVLLVAMEKKDLRKWQ</sequence>
<accession>A0AA36Y500</accession>
<comment type="caution">
    <text evidence="2">The sequence shown here is derived from an EMBL/GenBank/DDBJ whole genome shotgun (WGS) entry which is preliminary data.</text>
</comment>
<dbReference type="Pfam" id="PF02254">
    <property type="entry name" value="TrkA_N"/>
    <property type="match status" value="1"/>
</dbReference>
<dbReference type="PANTHER" id="PTHR43833:SF7">
    <property type="entry name" value="KTR SYSTEM POTASSIUM UPTAKE PROTEIN C"/>
    <property type="match status" value="1"/>
</dbReference>
<dbReference type="InterPro" id="IPR036291">
    <property type="entry name" value="NAD(P)-bd_dom_sf"/>
</dbReference>
<dbReference type="EMBL" id="AGEL01000006">
    <property type="protein sequence ID" value="EHO17000.1"/>
    <property type="molecule type" value="Genomic_DNA"/>
</dbReference>
<reference evidence="2 3" key="1">
    <citation type="submission" date="2011-10" db="EMBL/GenBank/DDBJ databases">
        <title>The Genome Sequence of Lachnospiraceae bacterium ACC2.</title>
        <authorList>
            <consortium name="The Broad Institute Genome Sequencing Platform"/>
            <person name="Earl A."/>
            <person name="Ward D."/>
            <person name="Feldgarden M."/>
            <person name="Gevers D."/>
            <person name="Sizova M."/>
            <person name="Hazen A."/>
            <person name="Epstein S."/>
            <person name="Young S.K."/>
            <person name="Zeng Q."/>
            <person name="Gargeya S."/>
            <person name="Fitzgerald M."/>
            <person name="Haas B."/>
            <person name="Abouelleil A."/>
            <person name="Alvarado L."/>
            <person name="Arachchi H.M."/>
            <person name="Berlin A."/>
            <person name="Brown A."/>
            <person name="Chapman S.B."/>
            <person name="Chen Z."/>
            <person name="Dunbar C."/>
            <person name="Freedman E."/>
            <person name="Gearin G."/>
            <person name="Goldberg J."/>
            <person name="Griggs A."/>
            <person name="Gujja S."/>
            <person name="Heiman D."/>
            <person name="Howarth C."/>
            <person name="Larson L."/>
            <person name="Lui A."/>
            <person name="MacDonald P.J.P."/>
            <person name="Montmayeur A."/>
            <person name="Murphy C."/>
            <person name="Neiman D."/>
            <person name="Pearson M."/>
            <person name="Priest M."/>
            <person name="Roberts A."/>
            <person name="Saif S."/>
            <person name="Shea T."/>
            <person name="Shenoy N."/>
            <person name="Sisk P."/>
            <person name="Stolte C."/>
            <person name="Sykes S."/>
            <person name="Wortman J."/>
            <person name="Nusbaum C."/>
            <person name="Birren B."/>
        </authorList>
    </citation>
    <scope>NUCLEOTIDE SEQUENCE [LARGE SCALE GENOMIC DNA]</scope>
    <source>
        <strain evidence="2 3">ACC2</strain>
    </source>
</reference>
<dbReference type="SUPFAM" id="SSF116726">
    <property type="entry name" value="TrkA C-terminal domain-like"/>
    <property type="match status" value="1"/>
</dbReference>
<dbReference type="Gene3D" id="3.40.50.720">
    <property type="entry name" value="NAD(P)-binding Rossmann-like Domain"/>
    <property type="match status" value="1"/>
</dbReference>
<keyword evidence="3" id="KW-1185">Reference proteome</keyword>
<dbReference type="PROSITE" id="PS51202">
    <property type="entry name" value="RCK_C"/>
    <property type="match status" value="1"/>
</dbReference>
<dbReference type="InterPro" id="IPR003148">
    <property type="entry name" value="RCK_N"/>
</dbReference>
<name>A0AA36Y500_9FIRM</name>
<evidence type="ECO:0000313" key="3">
    <source>
        <dbReference type="Proteomes" id="UP000018466"/>
    </source>
</evidence>
<dbReference type="RefSeq" id="WP_009532432.1">
    <property type="nucleotide sequence ID" value="NZ_CAJPPX010000019.1"/>
</dbReference>
<protein>
    <recommendedName>
        <fullName evidence="1">RCK C-terminal domain-containing protein</fullName>
    </recommendedName>
</protein>
<proteinExistence type="predicted"/>
<feature type="domain" description="RCK C-terminal" evidence="1">
    <location>
        <begin position="136"/>
        <end position="215"/>
    </location>
</feature>
<dbReference type="InterPro" id="IPR006037">
    <property type="entry name" value="RCK_C"/>
</dbReference>
<dbReference type="InterPro" id="IPR036721">
    <property type="entry name" value="RCK_C_sf"/>
</dbReference>
<evidence type="ECO:0000313" key="2">
    <source>
        <dbReference type="EMBL" id="EHO17000.1"/>
    </source>
</evidence>
<organism evidence="2 3">
    <name type="scientific">Stomatobaculum longum</name>
    <dbReference type="NCBI Taxonomy" id="796942"/>
    <lineage>
        <taxon>Bacteria</taxon>
        <taxon>Bacillati</taxon>
        <taxon>Bacillota</taxon>
        <taxon>Clostridia</taxon>
        <taxon>Lachnospirales</taxon>
        <taxon>Lachnospiraceae</taxon>
        <taxon>Stomatobaculum</taxon>
    </lineage>
</organism>
<dbReference type="AlphaFoldDB" id="A0AA36Y500"/>
<gene>
    <name evidence="2" type="ORF">HMPREF9623_00599</name>
</gene>
<dbReference type="Gene3D" id="3.30.70.1450">
    <property type="entry name" value="Regulator of K+ conductance, C-terminal domain"/>
    <property type="match status" value="1"/>
</dbReference>
<dbReference type="GO" id="GO:0008324">
    <property type="term" value="F:monoatomic cation transmembrane transporter activity"/>
    <property type="evidence" value="ECO:0007669"/>
    <property type="project" value="InterPro"/>
</dbReference>
<dbReference type="GO" id="GO:0006813">
    <property type="term" value="P:potassium ion transport"/>
    <property type="evidence" value="ECO:0007669"/>
    <property type="project" value="InterPro"/>
</dbReference>
<dbReference type="GeneID" id="86940380"/>
<dbReference type="SUPFAM" id="SSF51735">
    <property type="entry name" value="NAD(P)-binding Rossmann-fold domains"/>
    <property type="match status" value="1"/>
</dbReference>